<accession>A0A2U1T6P1</accession>
<evidence type="ECO:0000313" key="7">
    <source>
        <dbReference type="Proteomes" id="UP000244989"/>
    </source>
</evidence>
<keyword evidence="7" id="KW-1185">Reference proteome</keyword>
<evidence type="ECO:0000259" key="5">
    <source>
        <dbReference type="PROSITE" id="PS50977"/>
    </source>
</evidence>
<keyword evidence="2 4" id="KW-0238">DNA-binding</keyword>
<reference evidence="7" key="1">
    <citation type="submission" date="2018-04" db="EMBL/GenBank/DDBJ databases">
        <authorList>
            <person name="Liu S."/>
            <person name="Wang Z."/>
            <person name="Li J."/>
        </authorList>
    </citation>
    <scope>NUCLEOTIDE SEQUENCE [LARGE SCALE GENOMIC DNA]</scope>
    <source>
        <strain evidence="7">2189</strain>
    </source>
</reference>
<keyword evidence="3" id="KW-0804">Transcription</keyword>
<dbReference type="SUPFAM" id="SSF46689">
    <property type="entry name" value="Homeodomain-like"/>
    <property type="match status" value="1"/>
</dbReference>
<dbReference type="AlphaFoldDB" id="A0A2U1T6P1"/>
<evidence type="ECO:0000256" key="2">
    <source>
        <dbReference type="ARBA" id="ARBA00023125"/>
    </source>
</evidence>
<feature type="domain" description="HTH tetR-type" evidence="5">
    <location>
        <begin position="23"/>
        <end position="83"/>
    </location>
</feature>
<keyword evidence="1" id="KW-0805">Transcription regulation</keyword>
<dbReference type="InterPro" id="IPR001647">
    <property type="entry name" value="HTH_TetR"/>
</dbReference>
<sequence length="225" mass="25229">MFALSEGVFLTTATSSLRERKRRQTRHRIVEAATALVVKHGFAHVTVDDICRDADISRRTFFNYMDSKDEAVLGTMPARLDNASVEKLINTATDDLVDALLAHLAVAFAEATDLGDRELQQRLHERRREILAAEPTVALISHARFRDLGAHLREVVVKHLDAHPHRRRLPQEPVEKEAAVTVGLVREVVLITSMNDQPNNGDAEELLTLWRANAEQITTVAKGYN</sequence>
<name>A0A2U1T6P1_9CORY</name>
<comment type="caution">
    <text evidence="6">The sequence shown here is derived from an EMBL/GenBank/DDBJ whole genome shotgun (WGS) entry which is preliminary data.</text>
</comment>
<dbReference type="PROSITE" id="PS50977">
    <property type="entry name" value="HTH_TETR_2"/>
    <property type="match status" value="1"/>
</dbReference>
<evidence type="ECO:0000313" key="6">
    <source>
        <dbReference type="EMBL" id="PWC01666.1"/>
    </source>
</evidence>
<gene>
    <name evidence="6" type="ORF">DF222_06015</name>
</gene>
<dbReference type="KEGG" id="cyz:C3B44_07495"/>
<organism evidence="6 7">
    <name type="scientific">Corynebacterium yudongzhengii</name>
    <dbReference type="NCBI Taxonomy" id="2080740"/>
    <lineage>
        <taxon>Bacteria</taxon>
        <taxon>Bacillati</taxon>
        <taxon>Actinomycetota</taxon>
        <taxon>Actinomycetes</taxon>
        <taxon>Mycobacteriales</taxon>
        <taxon>Corynebacteriaceae</taxon>
        <taxon>Corynebacterium</taxon>
    </lineage>
</organism>
<dbReference type="Proteomes" id="UP000244989">
    <property type="component" value="Unassembled WGS sequence"/>
</dbReference>
<evidence type="ECO:0000256" key="4">
    <source>
        <dbReference type="PROSITE-ProRule" id="PRU00335"/>
    </source>
</evidence>
<protein>
    <submittedName>
        <fullName evidence="6">TetR family transcriptional regulator</fullName>
    </submittedName>
</protein>
<dbReference type="GO" id="GO:0000976">
    <property type="term" value="F:transcription cis-regulatory region binding"/>
    <property type="evidence" value="ECO:0007669"/>
    <property type="project" value="TreeGrafter"/>
</dbReference>
<dbReference type="PANTHER" id="PTHR30055:SF238">
    <property type="entry name" value="MYCOFACTOCIN BIOSYNTHESIS TRANSCRIPTIONAL REGULATOR MFTR-RELATED"/>
    <property type="match status" value="1"/>
</dbReference>
<dbReference type="InterPro" id="IPR009057">
    <property type="entry name" value="Homeodomain-like_sf"/>
</dbReference>
<dbReference type="PANTHER" id="PTHR30055">
    <property type="entry name" value="HTH-TYPE TRANSCRIPTIONAL REGULATOR RUTR"/>
    <property type="match status" value="1"/>
</dbReference>
<dbReference type="GO" id="GO:0003700">
    <property type="term" value="F:DNA-binding transcription factor activity"/>
    <property type="evidence" value="ECO:0007669"/>
    <property type="project" value="TreeGrafter"/>
</dbReference>
<evidence type="ECO:0000256" key="1">
    <source>
        <dbReference type="ARBA" id="ARBA00023015"/>
    </source>
</evidence>
<proteinExistence type="predicted"/>
<dbReference type="Gene3D" id="1.10.357.10">
    <property type="entry name" value="Tetracycline Repressor, domain 2"/>
    <property type="match status" value="1"/>
</dbReference>
<dbReference type="Pfam" id="PF00440">
    <property type="entry name" value="TetR_N"/>
    <property type="match status" value="1"/>
</dbReference>
<dbReference type="EMBL" id="QEEZ01000009">
    <property type="protein sequence ID" value="PWC01666.1"/>
    <property type="molecule type" value="Genomic_DNA"/>
</dbReference>
<feature type="DNA-binding region" description="H-T-H motif" evidence="4">
    <location>
        <begin position="46"/>
        <end position="65"/>
    </location>
</feature>
<evidence type="ECO:0000256" key="3">
    <source>
        <dbReference type="ARBA" id="ARBA00023163"/>
    </source>
</evidence>
<dbReference type="InterPro" id="IPR050109">
    <property type="entry name" value="HTH-type_TetR-like_transc_reg"/>
</dbReference>